<protein>
    <submittedName>
        <fullName evidence="2">ATPase/DNA-binding SARP family transcriptional activator</fullName>
    </submittedName>
</protein>
<dbReference type="InterPro" id="IPR005158">
    <property type="entry name" value="BTAD"/>
</dbReference>
<proteinExistence type="predicted"/>
<dbReference type="InterPro" id="IPR027417">
    <property type="entry name" value="P-loop_NTPase"/>
</dbReference>
<evidence type="ECO:0000313" key="3">
    <source>
        <dbReference type="Proteomes" id="UP001229651"/>
    </source>
</evidence>
<dbReference type="InterPro" id="IPR011990">
    <property type="entry name" value="TPR-like_helical_dom_sf"/>
</dbReference>
<dbReference type="Proteomes" id="UP001229651">
    <property type="component" value="Unassembled WGS sequence"/>
</dbReference>
<dbReference type="Pfam" id="PF03704">
    <property type="entry name" value="BTAD"/>
    <property type="match status" value="1"/>
</dbReference>
<dbReference type="PANTHER" id="PTHR47691">
    <property type="entry name" value="REGULATOR-RELATED"/>
    <property type="match status" value="1"/>
</dbReference>
<dbReference type="EMBL" id="JAUSUT010000001">
    <property type="protein sequence ID" value="MDQ0379732.1"/>
    <property type="molecule type" value="Genomic_DNA"/>
</dbReference>
<dbReference type="SMART" id="SM01043">
    <property type="entry name" value="BTAD"/>
    <property type="match status" value="1"/>
</dbReference>
<comment type="caution">
    <text evidence="2">The sequence shown here is derived from an EMBL/GenBank/DDBJ whole genome shotgun (WGS) entry which is preliminary data.</text>
</comment>
<name>A0ABU0EY79_9PSEU</name>
<keyword evidence="3" id="KW-1185">Reference proteome</keyword>
<feature type="domain" description="Bacterial transcriptional activator" evidence="1">
    <location>
        <begin position="92"/>
        <end position="230"/>
    </location>
</feature>
<dbReference type="RefSeq" id="WP_306993228.1">
    <property type="nucleotide sequence ID" value="NZ_JAUSUT010000001.1"/>
</dbReference>
<evidence type="ECO:0000313" key="2">
    <source>
        <dbReference type="EMBL" id="MDQ0379732.1"/>
    </source>
</evidence>
<reference evidence="2 3" key="1">
    <citation type="submission" date="2023-07" db="EMBL/GenBank/DDBJ databases">
        <title>Sequencing the genomes of 1000 actinobacteria strains.</title>
        <authorList>
            <person name="Klenk H.-P."/>
        </authorList>
    </citation>
    <scope>NUCLEOTIDE SEQUENCE [LARGE SCALE GENOMIC DNA]</scope>
    <source>
        <strain evidence="2 3">DSM 45805</strain>
    </source>
</reference>
<sequence>MTVELRLLSQVTCRGREITARRLRDLLALLAADLPAGCGTGRLVDGLWPDEQPENPVKALQILVSRARAQLGADLIASTPTGYRLTLRPDQVDATALHQHAAAARSGDPRTALAEAEAGLRLWDGSADDGLGPLSALRREHRPAHRFLVRARGLALSRLGRHAEAAEPLAEAARERPRDEEVLLELLRSESATAGPSAALARYETYRRAVRDDLGTDPGAELQAWHRETLAASAPVARHGIPHEPNPLLGRADDLAAIRNLLRRSRVTTIAGPGGLGKTRVAHAVGRAAEQPVVHFVPLAAVRADEDVVRHVATALGVGGLRRSPSPVPRDELTGIAEVLGAAPALLILDNCEQVLDGVAELVGSLVSMTRDLRVLTTSRAPLALSSESVYPLPELDLSATVELFTERAGAARPDADLPEGAVTELCRRLDGLPLAVELAAARVRVLSVTEIARRLTDRFALLRGGPRDAPQRHRTLEAVVDWSWHLLDEPAQAALRALSVFPGGFTEDSARHLLGEGDTLDVLDELSRQSLLKVSDTATGTRFRMLETVREFAAARLAEAGGTARVTGDFLAWARDFGLAHHEPVFVDDPAGATERIRAERDNLAAALRLGLERADGPTVAATTAALGALWVFDSNFNRLAGLTVEVPDVLARFRPQPEFVEVTRTAAAVCTSATFMLRGPRAVRSLVVLRRLPAAPPTTVIRALSTVLCAFPEIMLADRRALNALCDSDFPLLAYAARAVDSYRWETEGDAGEALAAALRMLEAAEDAGGSWLRLMAHARVGELYLQRGDAASAARHLRVATRLLEDLTPWPDTLGIRWGLMLAALQAGEVDEAERLLAGSGSAGVEDRFDVLIFDMGVRAEVALARNEVERGLALWRQALARQRDSGFLGLRDAAGLDSWTLELISVTVVAHAQHGRLDLVADLVGELPALIPPLFSDRAAKLPAYLIGMPVRGAVLVAAGMVALDRGDTSGVRLIALGERLGFLRNFQPTMSPAGIRAAAENADGPAYSDAVSAYAGLGPADLLAAALDLVSEPVRG</sequence>
<dbReference type="PANTHER" id="PTHR47691:SF3">
    <property type="entry name" value="HTH-TYPE TRANSCRIPTIONAL REGULATOR RV0890C-RELATED"/>
    <property type="match status" value="1"/>
</dbReference>
<dbReference type="Gene3D" id="1.10.10.10">
    <property type="entry name" value="Winged helix-like DNA-binding domain superfamily/Winged helix DNA-binding domain"/>
    <property type="match status" value="1"/>
</dbReference>
<evidence type="ECO:0000259" key="1">
    <source>
        <dbReference type="SMART" id="SM01043"/>
    </source>
</evidence>
<organism evidence="2 3">
    <name type="scientific">Amycolatopsis thermophila</name>
    <dbReference type="NCBI Taxonomy" id="206084"/>
    <lineage>
        <taxon>Bacteria</taxon>
        <taxon>Bacillati</taxon>
        <taxon>Actinomycetota</taxon>
        <taxon>Actinomycetes</taxon>
        <taxon>Pseudonocardiales</taxon>
        <taxon>Pseudonocardiaceae</taxon>
        <taxon>Amycolatopsis</taxon>
    </lineage>
</organism>
<accession>A0ABU0EY79</accession>
<dbReference type="SUPFAM" id="SSF52540">
    <property type="entry name" value="P-loop containing nucleoside triphosphate hydrolases"/>
    <property type="match status" value="1"/>
</dbReference>
<dbReference type="InterPro" id="IPR058852">
    <property type="entry name" value="HTH_77"/>
</dbReference>
<gene>
    <name evidence="2" type="ORF">FB470_003726</name>
</gene>
<dbReference type="SUPFAM" id="SSF48452">
    <property type="entry name" value="TPR-like"/>
    <property type="match status" value="2"/>
</dbReference>
<dbReference type="Gene3D" id="1.25.40.10">
    <property type="entry name" value="Tetratricopeptide repeat domain"/>
    <property type="match status" value="2"/>
</dbReference>
<dbReference type="InterPro" id="IPR036388">
    <property type="entry name" value="WH-like_DNA-bd_sf"/>
</dbReference>
<dbReference type="Pfam" id="PF25872">
    <property type="entry name" value="HTH_77"/>
    <property type="match status" value="1"/>
</dbReference>